<comment type="catalytic activity">
    <reaction evidence="5">
        <text>L-glutaminyl-[protein] + H2O = L-glutamyl-[protein] + NH4(+)</text>
        <dbReference type="Rhea" id="RHEA:16441"/>
        <dbReference type="Rhea" id="RHEA-COMP:10207"/>
        <dbReference type="Rhea" id="RHEA-COMP:10208"/>
        <dbReference type="ChEBI" id="CHEBI:15377"/>
        <dbReference type="ChEBI" id="CHEBI:28938"/>
        <dbReference type="ChEBI" id="CHEBI:29973"/>
        <dbReference type="ChEBI" id="CHEBI:30011"/>
        <dbReference type="EC" id="3.5.1.44"/>
    </reaction>
</comment>
<feature type="active site" evidence="5 6">
    <location>
        <position position="182"/>
    </location>
</feature>
<dbReference type="CDD" id="cd16432">
    <property type="entry name" value="CheB_Rec"/>
    <property type="match status" value="1"/>
</dbReference>
<dbReference type="InterPro" id="IPR011006">
    <property type="entry name" value="CheY-like_superfamily"/>
</dbReference>
<dbReference type="STRING" id="1121390.SAMN02746041_01020"/>
<dbReference type="OrthoDB" id="9793421at2"/>
<keyword evidence="1 5" id="KW-0963">Cytoplasm</keyword>
<dbReference type="PROSITE" id="PS50122">
    <property type="entry name" value="CHEB"/>
    <property type="match status" value="1"/>
</dbReference>
<keyword evidence="5 7" id="KW-0597">Phosphoprotein</keyword>
<dbReference type="PROSITE" id="PS50110">
    <property type="entry name" value="RESPONSE_REGULATORY"/>
    <property type="match status" value="1"/>
</dbReference>
<keyword evidence="3 5" id="KW-0378">Hydrolase</keyword>
<proteinExistence type="inferred from homology"/>
<dbReference type="HAMAP" id="MF_00099">
    <property type="entry name" value="CheB_chemtxs"/>
    <property type="match status" value="1"/>
</dbReference>
<reference evidence="10 11" key="1">
    <citation type="submission" date="2017-04" db="EMBL/GenBank/DDBJ databases">
        <authorList>
            <person name="Afonso C.L."/>
            <person name="Miller P.J."/>
            <person name="Scott M.A."/>
            <person name="Spackman E."/>
            <person name="Goraichik I."/>
            <person name="Dimitrov K.M."/>
            <person name="Suarez D.L."/>
            <person name="Swayne D.E."/>
        </authorList>
    </citation>
    <scope>NUCLEOTIDE SEQUENCE [LARGE SCALE GENOMIC DNA]</scope>
    <source>
        <strain evidence="10 11">DSM 13146</strain>
    </source>
</reference>
<evidence type="ECO:0000259" key="9">
    <source>
        <dbReference type="PROSITE" id="PS50122"/>
    </source>
</evidence>
<keyword evidence="2 5" id="KW-0145">Chemotaxis</keyword>
<dbReference type="Proteomes" id="UP000192783">
    <property type="component" value="Unassembled WGS sequence"/>
</dbReference>
<dbReference type="PANTHER" id="PTHR42872">
    <property type="entry name" value="PROTEIN-GLUTAMATE METHYLESTERASE/PROTEIN-GLUTAMINE GLUTAMINASE"/>
    <property type="match status" value="1"/>
</dbReference>
<evidence type="ECO:0000256" key="2">
    <source>
        <dbReference type="ARBA" id="ARBA00022500"/>
    </source>
</evidence>
<dbReference type="EMBL" id="FWXF01000004">
    <property type="protein sequence ID" value="SMC20817.1"/>
    <property type="molecule type" value="Genomic_DNA"/>
</dbReference>
<dbReference type="GO" id="GO:0050568">
    <property type="term" value="F:protein-glutamine glutaminase activity"/>
    <property type="evidence" value="ECO:0007669"/>
    <property type="project" value="UniProtKB-UniRule"/>
</dbReference>
<evidence type="ECO:0000256" key="4">
    <source>
        <dbReference type="ARBA" id="ARBA00048267"/>
    </source>
</evidence>
<feature type="modified residue" description="4-aspartylphosphate" evidence="5 7">
    <location>
        <position position="66"/>
    </location>
</feature>
<evidence type="ECO:0000256" key="3">
    <source>
        <dbReference type="ARBA" id="ARBA00022801"/>
    </source>
</evidence>
<comment type="catalytic activity">
    <reaction evidence="4 5">
        <text>[protein]-L-glutamate 5-O-methyl ester + H2O = L-glutamyl-[protein] + methanol + H(+)</text>
        <dbReference type="Rhea" id="RHEA:23236"/>
        <dbReference type="Rhea" id="RHEA-COMP:10208"/>
        <dbReference type="Rhea" id="RHEA-COMP:10311"/>
        <dbReference type="ChEBI" id="CHEBI:15377"/>
        <dbReference type="ChEBI" id="CHEBI:15378"/>
        <dbReference type="ChEBI" id="CHEBI:17790"/>
        <dbReference type="ChEBI" id="CHEBI:29973"/>
        <dbReference type="ChEBI" id="CHEBI:82795"/>
        <dbReference type="EC" id="3.1.1.61"/>
    </reaction>
</comment>
<sequence length="361" mass="38934">MKASREKEIVDRKLRILIVDDSPTCREYLKYLFEKDGGFQVVGTARDGLEAVSLALALRPDVITMDVLMPRLDGIQASRRILEKAPIRIVIISDVWNTEEVRQTFAAMEMGVLASVQKPPGPASPGNEAAARQLVRTVKLLAEIPVVHRWKGRERAPAAMASPRPVSAAENVSRRLVVVGASTGGPPVLKTILSRLPANYPLPLLVVQHISPGFLPGMIQWLQKVCALRLRIATHGERLEPGTVYFAPDGTHMVLGDAGEVALYDGPPEHGVRPSVSALFRSVANLCSRDAVAVLLTGMGRDGAQELKTLHDKGALTVAQDEASCVVFGMPGEAVRLGAAQHVLDPEGITDLLLKVVSDSR</sequence>
<dbReference type="InterPro" id="IPR008248">
    <property type="entry name" value="CheB-like"/>
</dbReference>
<dbReference type="SMART" id="SM00448">
    <property type="entry name" value="REC"/>
    <property type="match status" value="1"/>
</dbReference>
<dbReference type="Gene3D" id="3.40.50.180">
    <property type="entry name" value="Methylesterase CheB, C-terminal domain"/>
    <property type="match status" value="1"/>
</dbReference>
<evidence type="ECO:0000256" key="7">
    <source>
        <dbReference type="PROSITE-ProRule" id="PRU00169"/>
    </source>
</evidence>
<dbReference type="SUPFAM" id="SSF52738">
    <property type="entry name" value="Methylesterase CheB, C-terminal domain"/>
    <property type="match status" value="1"/>
</dbReference>
<evidence type="ECO:0000256" key="1">
    <source>
        <dbReference type="ARBA" id="ARBA00022490"/>
    </source>
</evidence>
<dbReference type="PIRSF" id="PIRSF000876">
    <property type="entry name" value="RR_chemtxs_CheB"/>
    <property type="match status" value="1"/>
</dbReference>
<dbReference type="GO" id="GO:0000156">
    <property type="term" value="F:phosphorelay response regulator activity"/>
    <property type="evidence" value="ECO:0007669"/>
    <property type="project" value="InterPro"/>
</dbReference>
<feature type="active site" evidence="5 6">
    <location>
        <position position="302"/>
    </location>
</feature>
<accession>A0A1W1XAE1</accession>
<comment type="domain">
    <text evidence="5">Contains a C-terminal catalytic domain, and an N-terminal region which modulates catalytic activity.</text>
</comment>
<comment type="subcellular location">
    <subcellularLocation>
        <location evidence="5">Cytoplasm</location>
    </subcellularLocation>
</comment>
<evidence type="ECO:0000313" key="11">
    <source>
        <dbReference type="Proteomes" id="UP000192783"/>
    </source>
</evidence>
<gene>
    <name evidence="5" type="primary">cheB</name>
    <name evidence="10" type="ORF">SAMN02746041_01020</name>
</gene>
<dbReference type="Pfam" id="PF00072">
    <property type="entry name" value="Response_reg"/>
    <property type="match status" value="1"/>
</dbReference>
<feature type="active site" evidence="5 6">
    <location>
        <position position="209"/>
    </location>
</feature>
<dbReference type="InterPro" id="IPR001789">
    <property type="entry name" value="Sig_transdc_resp-reg_receiver"/>
</dbReference>
<name>A0A1W1XAE1_9BACT</name>
<organism evidence="10 11">
    <name type="scientific">Desulfacinum hydrothermale DSM 13146</name>
    <dbReference type="NCBI Taxonomy" id="1121390"/>
    <lineage>
        <taxon>Bacteria</taxon>
        <taxon>Pseudomonadati</taxon>
        <taxon>Thermodesulfobacteriota</taxon>
        <taxon>Syntrophobacteria</taxon>
        <taxon>Syntrophobacterales</taxon>
        <taxon>Syntrophobacteraceae</taxon>
        <taxon>Desulfacinum</taxon>
    </lineage>
</organism>
<comment type="PTM">
    <text evidence="5">Phosphorylated by CheA. Phosphorylation of the N-terminal regulatory domain activates the methylesterase activity.</text>
</comment>
<dbReference type="PANTHER" id="PTHR42872:SF6">
    <property type="entry name" value="PROTEIN-GLUTAMATE METHYLESTERASE_PROTEIN-GLUTAMINE GLUTAMINASE"/>
    <property type="match status" value="1"/>
</dbReference>
<dbReference type="GO" id="GO:0005737">
    <property type="term" value="C:cytoplasm"/>
    <property type="evidence" value="ECO:0007669"/>
    <property type="project" value="UniProtKB-SubCell"/>
</dbReference>
<dbReference type="EC" id="3.1.1.61" evidence="5"/>
<dbReference type="GO" id="GO:0006935">
    <property type="term" value="P:chemotaxis"/>
    <property type="evidence" value="ECO:0007669"/>
    <property type="project" value="UniProtKB-UniRule"/>
</dbReference>
<dbReference type="InterPro" id="IPR000673">
    <property type="entry name" value="Sig_transdc_resp-reg_Me-estase"/>
</dbReference>
<dbReference type="NCBIfam" id="NF001965">
    <property type="entry name" value="PRK00742.1"/>
    <property type="match status" value="1"/>
</dbReference>
<dbReference type="EC" id="3.5.1.44" evidence="5"/>
<dbReference type="AlphaFoldDB" id="A0A1W1XAE1"/>
<dbReference type="SUPFAM" id="SSF52172">
    <property type="entry name" value="CheY-like"/>
    <property type="match status" value="1"/>
</dbReference>
<dbReference type="NCBIfam" id="NF009206">
    <property type="entry name" value="PRK12555.1"/>
    <property type="match status" value="1"/>
</dbReference>
<protein>
    <recommendedName>
        <fullName evidence="5">Protein-glutamate methylesterase/protein-glutamine glutaminase</fullName>
        <ecNumber evidence="5">3.1.1.61</ecNumber>
        <ecNumber evidence="5">3.5.1.44</ecNumber>
    </recommendedName>
</protein>
<evidence type="ECO:0000256" key="6">
    <source>
        <dbReference type="PROSITE-ProRule" id="PRU00050"/>
    </source>
</evidence>
<dbReference type="InterPro" id="IPR035909">
    <property type="entry name" value="CheB_C"/>
</dbReference>
<keyword evidence="11" id="KW-1185">Reference proteome</keyword>
<dbReference type="Gene3D" id="3.40.50.2300">
    <property type="match status" value="1"/>
</dbReference>
<dbReference type="CDD" id="cd17541">
    <property type="entry name" value="REC_CheB-like"/>
    <property type="match status" value="1"/>
</dbReference>
<feature type="domain" description="CheB-type methylesterase" evidence="9">
    <location>
        <begin position="165"/>
        <end position="360"/>
    </location>
</feature>
<evidence type="ECO:0000259" key="8">
    <source>
        <dbReference type="PROSITE" id="PS50110"/>
    </source>
</evidence>
<comment type="similarity">
    <text evidence="5">Belongs to the CheB family.</text>
</comment>
<evidence type="ECO:0000256" key="5">
    <source>
        <dbReference type="HAMAP-Rule" id="MF_00099"/>
    </source>
</evidence>
<dbReference type="Pfam" id="PF01339">
    <property type="entry name" value="CheB_methylest"/>
    <property type="match status" value="1"/>
</dbReference>
<dbReference type="GO" id="GO:0008984">
    <property type="term" value="F:protein-glutamate methylesterase activity"/>
    <property type="evidence" value="ECO:0007669"/>
    <property type="project" value="UniProtKB-UniRule"/>
</dbReference>
<feature type="domain" description="Response regulatory" evidence="8">
    <location>
        <begin position="15"/>
        <end position="133"/>
    </location>
</feature>
<evidence type="ECO:0000313" key="10">
    <source>
        <dbReference type="EMBL" id="SMC20817.1"/>
    </source>
</evidence>
<comment type="function">
    <text evidence="5">Involved in chemotaxis. Part of a chemotaxis signal transduction system that modulates chemotaxis in response to various stimuli. Catalyzes the demethylation of specific methylglutamate residues introduced into the chemoreceptors (methyl-accepting chemotaxis proteins or MCP) by CheR. Also mediates the irreversible deamidation of specific glutamine residues to glutamic acid.</text>
</comment>